<evidence type="ECO:0000313" key="2">
    <source>
        <dbReference type="Proteomes" id="UP001215280"/>
    </source>
</evidence>
<keyword evidence="2" id="KW-1185">Reference proteome</keyword>
<comment type="caution">
    <text evidence="1">The sequence shown here is derived from an EMBL/GenBank/DDBJ whole genome shotgun (WGS) entry which is preliminary data.</text>
</comment>
<gene>
    <name evidence="1" type="ORF">DFH07DRAFT_776473</name>
</gene>
<organism evidence="1 2">
    <name type="scientific">Mycena maculata</name>
    <dbReference type="NCBI Taxonomy" id="230809"/>
    <lineage>
        <taxon>Eukaryota</taxon>
        <taxon>Fungi</taxon>
        <taxon>Dikarya</taxon>
        <taxon>Basidiomycota</taxon>
        <taxon>Agaricomycotina</taxon>
        <taxon>Agaricomycetes</taxon>
        <taxon>Agaricomycetidae</taxon>
        <taxon>Agaricales</taxon>
        <taxon>Marasmiineae</taxon>
        <taxon>Mycenaceae</taxon>
        <taxon>Mycena</taxon>
    </lineage>
</organism>
<proteinExistence type="predicted"/>
<accession>A0AAD7ILX6</accession>
<protein>
    <submittedName>
        <fullName evidence="1">Uncharacterized protein</fullName>
    </submittedName>
</protein>
<dbReference type="EMBL" id="JARJLG010000099">
    <property type="protein sequence ID" value="KAJ7746177.1"/>
    <property type="molecule type" value="Genomic_DNA"/>
</dbReference>
<name>A0AAD7ILX6_9AGAR</name>
<reference evidence="1" key="1">
    <citation type="submission" date="2023-03" db="EMBL/GenBank/DDBJ databases">
        <title>Massive genome expansion in bonnet fungi (Mycena s.s.) driven by repeated elements and novel gene families across ecological guilds.</title>
        <authorList>
            <consortium name="Lawrence Berkeley National Laboratory"/>
            <person name="Harder C.B."/>
            <person name="Miyauchi S."/>
            <person name="Viragh M."/>
            <person name="Kuo A."/>
            <person name="Thoen E."/>
            <person name="Andreopoulos B."/>
            <person name="Lu D."/>
            <person name="Skrede I."/>
            <person name="Drula E."/>
            <person name="Henrissat B."/>
            <person name="Morin E."/>
            <person name="Kohler A."/>
            <person name="Barry K."/>
            <person name="LaButti K."/>
            <person name="Morin E."/>
            <person name="Salamov A."/>
            <person name="Lipzen A."/>
            <person name="Mereny Z."/>
            <person name="Hegedus B."/>
            <person name="Baldrian P."/>
            <person name="Stursova M."/>
            <person name="Weitz H."/>
            <person name="Taylor A."/>
            <person name="Grigoriev I.V."/>
            <person name="Nagy L.G."/>
            <person name="Martin F."/>
            <person name="Kauserud H."/>
        </authorList>
    </citation>
    <scope>NUCLEOTIDE SEQUENCE</scope>
    <source>
        <strain evidence="1">CBHHK188m</strain>
    </source>
</reference>
<dbReference type="AlphaFoldDB" id="A0AAD7ILX6"/>
<dbReference type="Proteomes" id="UP001215280">
    <property type="component" value="Unassembled WGS sequence"/>
</dbReference>
<sequence>MSPLLLGHLHHIGDLYEPTTVKRWCNAHRLTRGVVLVIVGMYIGVGEPGDVTVIGVHIVALAVHIIALQISWRANSEVHAIANEVVDGVIRGGNGSGSRGVDETIGGSEVMGVQSHS</sequence>
<evidence type="ECO:0000313" key="1">
    <source>
        <dbReference type="EMBL" id="KAJ7746177.1"/>
    </source>
</evidence>